<dbReference type="PANTHER" id="PTHR30469">
    <property type="entry name" value="MULTIDRUG RESISTANCE PROTEIN MDTA"/>
    <property type="match status" value="1"/>
</dbReference>
<comment type="caution">
    <text evidence="5">The sequence shown here is derived from an EMBL/GenBank/DDBJ whole genome shotgun (WGS) entry which is preliminary data.</text>
</comment>
<protein>
    <submittedName>
        <fullName evidence="5">Efflux RND transporter periplasmic adaptor subunit</fullName>
    </submittedName>
</protein>
<dbReference type="InterPro" id="IPR058625">
    <property type="entry name" value="MdtA-like_BSH"/>
</dbReference>
<feature type="domain" description="Multidrug resistance protein MdtA-like barrel-sandwich hybrid" evidence="3">
    <location>
        <begin position="64"/>
        <end position="133"/>
    </location>
</feature>
<keyword evidence="6" id="KW-1185">Reference proteome</keyword>
<evidence type="ECO:0000256" key="2">
    <source>
        <dbReference type="SAM" id="SignalP"/>
    </source>
</evidence>
<dbReference type="Pfam" id="PF25989">
    <property type="entry name" value="YknX_C"/>
    <property type="match status" value="1"/>
</dbReference>
<dbReference type="AlphaFoldDB" id="A0A9X4ANY7"/>
<dbReference type="InterPro" id="IPR058637">
    <property type="entry name" value="YknX-like_C"/>
</dbReference>
<accession>A0A9X4ANY7</accession>
<dbReference type="NCBIfam" id="TIGR01730">
    <property type="entry name" value="RND_mfp"/>
    <property type="match status" value="1"/>
</dbReference>
<dbReference type="GO" id="GO:0015562">
    <property type="term" value="F:efflux transmembrane transporter activity"/>
    <property type="evidence" value="ECO:0007669"/>
    <property type="project" value="TreeGrafter"/>
</dbReference>
<dbReference type="SUPFAM" id="SSF51230">
    <property type="entry name" value="Single hybrid motif"/>
    <property type="match status" value="1"/>
</dbReference>
<dbReference type="EMBL" id="JAMQKB010000010">
    <property type="protein sequence ID" value="MDC3425005.1"/>
    <property type="molecule type" value="Genomic_DNA"/>
</dbReference>
<gene>
    <name evidence="5" type="ORF">NC797_10865</name>
</gene>
<dbReference type="Pfam" id="PF25917">
    <property type="entry name" value="BSH_RND"/>
    <property type="match status" value="1"/>
</dbReference>
<dbReference type="GO" id="GO:1990281">
    <property type="term" value="C:efflux pump complex"/>
    <property type="evidence" value="ECO:0007669"/>
    <property type="project" value="TreeGrafter"/>
</dbReference>
<reference evidence="5" key="1">
    <citation type="submission" date="2022-06" db="EMBL/GenBank/DDBJ databases">
        <title>Aquibacillus sp. a new bacterium isolated from soil saline samples.</title>
        <authorList>
            <person name="Galisteo C."/>
            <person name="De La Haba R."/>
            <person name="Sanchez-Porro C."/>
            <person name="Ventosa A."/>
        </authorList>
    </citation>
    <scope>NUCLEOTIDE SEQUENCE</scope>
    <source>
        <strain evidence="5">3ASR75-11</strain>
    </source>
</reference>
<dbReference type="InterPro" id="IPR006143">
    <property type="entry name" value="RND_pump_MFP"/>
</dbReference>
<evidence type="ECO:0000313" key="5">
    <source>
        <dbReference type="EMBL" id="MDC3425005.1"/>
    </source>
</evidence>
<keyword evidence="2" id="KW-0732">Signal</keyword>
<dbReference type="InterPro" id="IPR011053">
    <property type="entry name" value="Single_hybrid_motif"/>
</dbReference>
<name>A0A9X4ANY7_9BACI</name>
<dbReference type="Gene3D" id="2.40.50.100">
    <property type="match status" value="1"/>
</dbReference>
<dbReference type="PANTHER" id="PTHR30469:SF11">
    <property type="entry name" value="BLL4320 PROTEIN"/>
    <property type="match status" value="1"/>
</dbReference>
<comment type="similarity">
    <text evidence="1">Belongs to the membrane fusion protein (MFP) (TC 8.A.1) family.</text>
</comment>
<dbReference type="Gene3D" id="2.40.420.20">
    <property type="match status" value="1"/>
</dbReference>
<feature type="signal peptide" evidence="2">
    <location>
        <begin position="1"/>
        <end position="20"/>
    </location>
</feature>
<dbReference type="PROSITE" id="PS51257">
    <property type="entry name" value="PROKAR_LIPOPROTEIN"/>
    <property type="match status" value="1"/>
</dbReference>
<dbReference type="Gene3D" id="2.40.30.170">
    <property type="match status" value="1"/>
</dbReference>
<feature type="domain" description="YknX-like C-terminal permuted SH3-like" evidence="4">
    <location>
        <begin position="217"/>
        <end position="283"/>
    </location>
</feature>
<sequence>MRKAIALILFVLLLTACVQQQDNEQADQTEQNTKTPVEVTTIQQGDLKVEKDIYAQTLPKTTTPVMSQAAGEVTSLEVAKGDQVDEGDPIAEVRTTNGRTITVKAPSSGQVTMLQAQTGGMVSNTEPMATIVTLDTILLNATVTPDSRALFDETEEVPANFDLMDKTFRADITYVSDVANDTGLFPVELEIENESEQIKPGMVASLKLPEKVVEDALLIPTEALIEEDEETFIYIIKQNKAVKTTVTTVEIQTDVTAITGAVAKGDTIVTKGQLTLQNGSMVRIMKEEN</sequence>
<feature type="chain" id="PRO_5040804553" evidence="2">
    <location>
        <begin position="21"/>
        <end position="289"/>
    </location>
</feature>
<dbReference type="RefSeq" id="WP_272436809.1">
    <property type="nucleotide sequence ID" value="NZ_JAMQKB010000010.1"/>
</dbReference>
<evidence type="ECO:0000313" key="6">
    <source>
        <dbReference type="Proteomes" id="UP001145050"/>
    </source>
</evidence>
<organism evidence="5 6">
    <name type="scientific">Terrihalobacillus insolitus</name>
    <dbReference type="NCBI Taxonomy" id="2950438"/>
    <lineage>
        <taxon>Bacteria</taxon>
        <taxon>Bacillati</taxon>
        <taxon>Bacillota</taxon>
        <taxon>Bacilli</taxon>
        <taxon>Bacillales</taxon>
        <taxon>Bacillaceae</taxon>
        <taxon>Terrihalobacillus</taxon>
    </lineage>
</organism>
<evidence type="ECO:0000259" key="3">
    <source>
        <dbReference type="Pfam" id="PF25917"/>
    </source>
</evidence>
<dbReference type="Proteomes" id="UP001145050">
    <property type="component" value="Unassembled WGS sequence"/>
</dbReference>
<evidence type="ECO:0000256" key="1">
    <source>
        <dbReference type="ARBA" id="ARBA00009477"/>
    </source>
</evidence>
<proteinExistence type="inferred from homology"/>
<evidence type="ECO:0000259" key="4">
    <source>
        <dbReference type="Pfam" id="PF25989"/>
    </source>
</evidence>